<comment type="caution">
    <text evidence="2">The sequence shown here is derived from an EMBL/GenBank/DDBJ whole genome shotgun (WGS) entry which is preliminary data.</text>
</comment>
<evidence type="ECO:0000313" key="3">
    <source>
        <dbReference type="Proteomes" id="UP000282674"/>
    </source>
</evidence>
<evidence type="ECO:0000313" key="2">
    <source>
        <dbReference type="EMBL" id="RMI31582.1"/>
    </source>
</evidence>
<proteinExistence type="predicted"/>
<feature type="region of interest" description="Disordered" evidence="1">
    <location>
        <begin position="425"/>
        <end position="478"/>
    </location>
</feature>
<gene>
    <name evidence="2" type="ORF">EBO15_42460</name>
</gene>
<accession>A0A3M2L1K9</accession>
<dbReference type="AlphaFoldDB" id="A0A3M2L1K9"/>
<dbReference type="Proteomes" id="UP000282674">
    <property type="component" value="Unassembled WGS sequence"/>
</dbReference>
<sequence length="478" mass="48505">PAGPGAAPSGFGGGQPGMPLAAPPTLAVSPAEGSVPPPPAPSWAASSPGGPAGGGDPESTAGWVFDPAESGEHPQAAPADPHPSDMKTIIAPSPAAARAQNWQDGAAEQPAESIVPESWYAKPRRPDEPSEPAGPQQWQPQPQSQPQTVADQGWGQQPPPPGGGFPNGGDQATAMITPGAVSPTPGGFGQQQPGGFGQQQGFGQDAGFGQQQGGFGQDAGFGQQGNFGQDAGFGQQGGFGQPQQGGFGQQGFDQGGFDQGGYGQQGFQGGAPSGGGKKNKPLLIGVGALVAAAVVAVAVVLWPSGGKSNAGPGASNSPVAQKNKISVDSAAKQQADALNQILNASADTKRTLVKGLGQSRKCADLASAVGSFHEVAQRRQNQLKHTAALKVDKLEHGEKLRSSLHDSLQASLDVDSALLTWATQSQHGCKGKPKPDANHAPGRADAERRATTSKKSFVELWNPVARKTGQPSRRWTGV</sequence>
<keyword evidence="3" id="KW-1185">Reference proteome</keyword>
<feature type="compositionally biased region" description="Gly residues" evidence="1">
    <location>
        <begin position="186"/>
        <end position="225"/>
    </location>
</feature>
<reference evidence="2 3" key="1">
    <citation type="submission" date="2018-10" db="EMBL/GenBank/DDBJ databases">
        <title>Isolation from soil.</title>
        <authorList>
            <person name="Hu J."/>
        </authorList>
    </citation>
    <scope>NUCLEOTIDE SEQUENCE [LARGE SCALE GENOMIC DNA]</scope>
    <source>
        <strain evidence="2 3">NEAU-Ht49</strain>
    </source>
</reference>
<organism evidence="2 3">
    <name type="scientific">Actinomadura harenae</name>
    <dbReference type="NCBI Taxonomy" id="2483351"/>
    <lineage>
        <taxon>Bacteria</taxon>
        <taxon>Bacillati</taxon>
        <taxon>Actinomycetota</taxon>
        <taxon>Actinomycetes</taxon>
        <taxon>Streptosporangiales</taxon>
        <taxon>Thermomonosporaceae</taxon>
        <taxon>Actinomadura</taxon>
    </lineage>
</organism>
<evidence type="ECO:0000256" key="1">
    <source>
        <dbReference type="SAM" id="MobiDB-lite"/>
    </source>
</evidence>
<feature type="non-terminal residue" evidence="2">
    <location>
        <position position="1"/>
    </location>
</feature>
<feature type="compositionally biased region" description="Polar residues" evidence="1">
    <location>
        <begin position="469"/>
        <end position="478"/>
    </location>
</feature>
<feature type="region of interest" description="Disordered" evidence="1">
    <location>
        <begin position="1"/>
        <end position="275"/>
    </location>
</feature>
<name>A0A3M2L1K9_9ACTN</name>
<feature type="compositionally biased region" description="Gly residues" evidence="1">
    <location>
        <begin position="234"/>
        <end position="275"/>
    </location>
</feature>
<protein>
    <submittedName>
        <fullName evidence="2">Uncharacterized protein</fullName>
    </submittedName>
</protein>
<feature type="compositionally biased region" description="Basic and acidic residues" evidence="1">
    <location>
        <begin position="433"/>
        <end position="450"/>
    </location>
</feature>
<dbReference type="EMBL" id="RFFG01000209">
    <property type="protein sequence ID" value="RMI31582.1"/>
    <property type="molecule type" value="Genomic_DNA"/>
</dbReference>
<feature type="compositionally biased region" description="Low complexity" evidence="1">
    <location>
        <begin position="135"/>
        <end position="156"/>
    </location>
</feature>